<dbReference type="Ensembl" id="ENSHHUT00000027275.1">
    <property type="protein sequence ID" value="ENSHHUP00000026238.1"/>
    <property type="gene ID" value="ENSHHUG00000016621.1"/>
</dbReference>
<dbReference type="Proteomes" id="UP000314982">
    <property type="component" value="Unassembled WGS sequence"/>
</dbReference>
<protein>
    <submittedName>
        <fullName evidence="2">Uncharacterized protein</fullName>
    </submittedName>
</protein>
<reference evidence="2" key="2">
    <citation type="submission" date="2025-08" db="UniProtKB">
        <authorList>
            <consortium name="Ensembl"/>
        </authorList>
    </citation>
    <scope>IDENTIFICATION</scope>
</reference>
<keyword evidence="3" id="KW-1185">Reference proteome</keyword>
<accession>A0A4W5LK11</accession>
<reference evidence="2" key="3">
    <citation type="submission" date="2025-09" db="UniProtKB">
        <authorList>
            <consortium name="Ensembl"/>
        </authorList>
    </citation>
    <scope>IDENTIFICATION</scope>
</reference>
<feature type="compositionally biased region" description="Gly residues" evidence="1">
    <location>
        <begin position="36"/>
        <end position="52"/>
    </location>
</feature>
<evidence type="ECO:0000313" key="3">
    <source>
        <dbReference type="Proteomes" id="UP000314982"/>
    </source>
</evidence>
<dbReference type="GeneTree" id="ENSGT00970000198173"/>
<reference evidence="3" key="1">
    <citation type="submission" date="2018-06" db="EMBL/GenBank/DDBJ databases">
        <title>Genome assembly of Danube salmon.</title>
        <authorList>
            <person name="Macqueen D.J."/>
            <person name="Gundappa M.K."/>
        </authorList>
    </citation>
    <scope>NUCLEOTIDE SEQUENCE [LARGE SCALE GENOMIC DNA]</scope>
</reference>
<dbReference type="STRING" id="62062.ENSHHUP00000026238"/>
<evidence type="ECO:0000313" key="2">
    <source>
        <dbReference type="Ensembl" id="ENSHHUP00000026238.1"/>
    </source>
</evidence>
<sequence length="147" mass="15457">MSLCVCLSHGTEIFQCFLSAREAARSRERERASSSAGGGLTSGGTRGGGVGGGEDEATASQEEQHRRDSCTGLPEGQDLYTAACNSVVHRCALLVLGVSPVLGELGKQHQDEGHGTFQSASQGQQDGTAFMTRSEPHNFYDCMVCSV</sequence>
<dbReference type="AlphaFoldDB" id="A0A4W5LK11"/>
<proteinExistence type="predicted"/>
<organism evidence="2 3">
    <name type="scientific">Hucho hucho</name>
    <name type="common">huchen</name>
    <dbReference type="NCBI Taxonomy" id="62062"/>
    <lineage>
        <taxon>Eukaryota</taxon>
        <taxon>Metazoa</taxon>
        <taxon>Chordata</taxon>
        <taxon>Craniata</taxon>
        <taxon>Vertebrata</taxon>
        <taxon>Euteleostomi</taxon>
        <taxon>Actinopterygii</taxon>
        <taxon>Neopterygii</taxon>
        <taxon>Teleostei</taxon>
        <taxon>Protacanthopterygii</taxon>
        <taxon>Salmoniformes</taxon>
        <taxon>Salmonidae</taxon>
        <taxon>Salmoninae</taxon>
        <taxon>Hucho</taxon>
    </lineage>
</organism>
<evidence type="ECO:0000256" key="1">
    <source>
        <dbReference type="SAM" id="MobiDB-lite"/>
    </source>
</evidence>
<feature type="region of interest" description="Disordered" evidence="1">
    <location>
        <begin position="28"/>
        <end position="72"/>
    </location>
</feature>
<name>A0A4W5LK11_9TELE</name>